<organism evidence="2 3">
    <name type="scientific">Leptospira inadai serovar Lyme</name>
    <dbReference type="NCBI Taxonomy" id="293084"/>
    <lineage>
        <taxon>Bacteria</taxon>
        <taxon>Pseudomonadati</taxon>
        <taxon>Spirochaetota</taxon>
        <taxon>Spirochaetia</taxon>
        <taxon>Leptospirales</taxon>
        <taxon>Leptospiraceae</taxon>
        <taxon>Leptospira</taxon>
    </lineage>
</organism>
<comment type="caution">
    <text evidence="2">The sequence shown here is derived from an EMBL/GenBank/DDBJ whole genome shotgun (WGS) entry which is preliminary data.</text>
</comment>
<reference evidence="2" key="1">
    <citation type="submission" date="2018-01" db="EMBL/GenBank/DDBJ databases">
        <title>Genomic characterization of Leptospira inadai serogroup Lyme isolated from captured rat in Brazil and comparative analysis with human reference strain.</title>
        <authorList>
            <person name="Moreno L.Z."/>
            <person name="Loureiro A.P."/>
            <person name="Miraglia F."/>
            <person name="Kremer F.S."/>
            <person name="Eslabao M.R."/>
            <person name="Dellagostin O.A."/>
            <person name="Lilenbaum W."/>
            <person name="Moreno A.M."/>
        </authorList>
    </citation>
    <scope>NUCLEOTIDE SEQUENCE [LARGE SCALE GENOMIC DNA]</scope>
    <source>
        <strain evidence="2">M34/99</strain>
    </source>
</reference>
<protein>
    <submittedName>
        <fullName evidence="2">PilZ domain-containing protein</fullName>
    </submittedName>
</protein>
<dbReference type="RefSeq" id="WP_010416743.1">
    <property type="nucleotide sequence ID" value="NZ_MCRM02000004.1"/>
</dbReference>
<sequence>MQRLEIGEKTSSQGEPDALADKRFYIRFRKENKVRISQGEEWLDGVLIDISMMGVSLFSGRDWPIGSRLKIMSQLFSCQLDAEIIRKDELRTGNRYALVFHDLSDSAIIEILNKIAKFRE</sequence>
<accession>A0ABX4YLG5</accession>
<dbReference type="Pfam" id="PF07238">
    <property type="entry name" value="PilZ"/>
    <property type="match status" value="1"/>
</dbReference>
<dbReference type="SUPFAM" id="SSF141371">
    <property type="entry name" value="PilZ domain-like"/>
    <property type="match status" value="1"/>
</dbReference>
<evidence type="ECO:0000259" key="1">
    <source>
        <dbReference type="Pfam" id="PF07238"/>
    </source>
</evidence>
<dbReference type="Gene3D" id="2.40.10.220">
    <property type="entry name" value="predicted glycosyltransferase like domains"/>
    <property type="match status" value="1"/>
</dbReference>
<proteinExistence type="predicted"/>
<feature type="domain" description="PilZ" evidence="1">
    <location>
        <begin position="22"/>
        <end position="113"/>
    </location>
</feature>
<keyword evidence="3" id="KW-1185">Reference proteome</keyword>
<dbReference type="InterPro" id="IPR009875">
    <property type="entry name" value="PilZ_domain"/>
</dbReference>
<name>A0ABX4YLG5_9LEPT</name>
<evidence type="ECO:0000313" key="3">
    <source>
        <dbReference type="Proteomes" id="UP000094669"/>
    </source>
</evidence>
<dbReference type="Proteomes" id="UP000094669">
    <property type="component" value="Unassembled WGS sequence"/>
</dbReference>
<dbReference type="EMBL" id="MCRM02000004">
    <property type="protein sequence ID" value="PNV76113.1"/>
    <property type="molecule type" value="Genomic_DNA"/>
</dbReference>
<evidence type="ECO:0000313" key="2">
    <source>
        <dbReference type="EMBL" id="PNV76113.1"/>
    </source>
</evidence>
<gene>
    <name evidence="2" type="ORF">BES34_006105</name>
</gene>